<keyword evidence="7 14" id="KW-0762">Sugar transport</keyword>
<dbReference type="FunFam" id="1.20.1280.290:FF:000004">
    <property type="entry name" value="Sugar transporter SWEET"/>
    <property type="match status" value="1"/>
</dbReference>
<evidence type="ECO:0000256" key="6">
    <source>
        <dbReference type="ARBA" id="ARBA00022475"/>
    </source>
</evidence>
<sequence length="127" mass="14077">MAAFLGVCSILIYIKYYTEDHNTAVYHLGYVASGFSIAVYGSPLVSVANVIRYKSTEFMTFSMCLATFVVCVLWTIYGYQANDNFILVPNGIGVVLGSLQLFLFLLYPKTSQKTITYGRASRLGKPV</sequence>
<keyword evidence="12 13" id="KW-0472">Membrane</keyword>
<dbReference type="InterPro" id="IPR004316">
    <property type="entry name" value="SWEET_rpt"/>
</dbReference>
<keyword evidence="8 13" id="KW-0812">Transmembrane</keyword>
<keyword evidence="10 13" id="KW-1133">Transmembrane helix</keyword>
<feature type="transmembrane region" description="Helical" evidence="13">
    <location>
        <begin position="28"/>
        <end position="51"/>
    </location>
</feature>
<keyword evidence="11" id="KW-0333">Golgi apparatus</keyword>
<keyword evidence="6" id="KW-1003">Cell membrane</keyword>
<keyword evidence="9" id="KW-0677">Repeat</keyword>
<dbReference type="GO" id="GO:0051119">
    <property type="term" value="F:sugar transmembrane transporter activity"/>
    <property type="evidence" value="ECO:0007669"/>
    <property type="project" value="InterPro"/>
</dbReference>
<dbReference type="Pfam" id="PF03083">
    <property type="entry name" value="MtN3_slv"/>
    <property type="match status" value="1"/>
</dbReference>
<name>A0AAD9QP98_ACRCE</name>
<evidence type="ECO:0000256" key="1">
    <source>
        <dbReference type="ARBA" id="ARBA00004651"/>
    </source>
</evidence>
<reference evidence="14" key="1">
    <citation type="journal article" date="2023" name="G3 (Bethesda)">
        <title>Whole genome assembly and annotation of the endangered Caribbean coral Acropora cervicornis.</title>
        <authorList>
            <person name="Selwyn J.D."/>
            <person name="Vollmer S.V."/>
        </authorList>
    </citation>
    <scope>NUCLEOTIDE SEQUENCE</scope>
    <source>
        <strain evidence="14">K2</strain>
    </source>
</reference>
<dbReference type="EMBL" id="JARQWQ010000021">
    <property type="protein sequence ID" value="KAK2564911.1"/>
    <property type="molecule type" value="Genomic_DNA"/>
</dbReference>
<evidence type="ECO:0000313" key="15">
    <source>
        <dbReference type="Proteomes" id="UP001249851"/>
    </source>
</evidence>
<evidence type="ECO:0000256" key="2">
    <source>
        <dbReference type="ARBA" id="ARBA00004653"/>
    </source>
</evidence>
<dbReference type="Proteomes" id="UP001249851">
    <property type="component" value="Unassembled WGS sequence"/>
</dbReference>
<evidence type="ECO:0000256" key="13">
    <source>
        <dbReference type="SAM" id="Phobius"/>
    </source>
</evidence>
<feature type="transmembrane region" description="Helical" evidence="13">
    <location>
        <begin position="85"/>
        <end position="107"/>
    </location>
</feature>
<protein>
    <recommendedName>
        <fullName evidence="4">Sugar transporter SWEET1</fullName>
    </recommendedName>
</protein>
<evidence type="ECO:0000256" key="5">
    <source>
        <dbReference type="ARBA" id="ARBA00022448"/>
    </source>
</evidence>
<evidence type="ECO:0000256" key="12">
    <source>
        <dbReference type="ARBA" id="ARBA00023136"/>
    </source>
</evidence>
<evidence type="ECO:0000256" key="9">
    <source>
        <dbReference type="ARBA" id="ARBA00022737"/>
    </source>
</evidence>
<evidence type="ECO:0000256" key="7">
    <source>
        <dbReference type="ARBA" id="ARBA00022597"/>
    </source>
</evidence>
<comment type="caution">
    <text evidence="14">The sequence shown here is derived from an EMBL/GenBank/DDBJ whole genome shotgun (WGS) entry which is preliminary data.</text>
</comment>
<dbReference type="GO" id="GO:0005886">
    <property type="term" value="C:plasma membrane"/>
    <property type="evidence" value="ECO:0007669"/>
    <property type="project" value="UniProtKB-SubCell"/>
</dbReference>
<accession>A0AAD9QP98</accession>
<dbReference type="Gene3D" id="1.20.1280.290">
    <property type="match status" value="1"/>
</dbReference>
<evidence type="ECO:0000256" key="4">
    <source>
        <dbReference type="ARBA" id="ARBA00021741"/>
    </source>
</evidence>
<feature type="transmembrane region" description="Helical" evidence="13">
    <location>
        <begin position="58"/>
        <end position="79"/>
    </location>
</feature>
<gene>
    <name evidence="14" type="ORF">P5673_011618</name>
</gene>
<dbReference type="AlphaFoldDB" id="A0AAD9QP98"/>
<evidence type="ECO:0000313" key="14">
    <source>
        <dbReference type="EMBL" id="KAK2564911.1"/>
    </source>
</evidence>
<proteinExistence type="inferred from homology"/>
<dbReference type="PANTHER" id="PTHR10791:SF112">
    <property type="entry name" value="SUGAR TRANSPORTER SWEET1"/>
    <property type="match status" value="1"/>
</dbReference>
<dbReference type="GO" id="GO:0000139">
    <property type="term" value="C:Golgi membrane"/>
    <property type="evidence" value="ECO:0007669"/>
    <property type="project" value="UniProtKB-SubCell"/>
</dbReference>
<dbReference type="InterPro" id="IPR047664">
    <property type="entry name" value="SWEET"/>
</dbReference>
<keyword evidence="5" id="KW-0813">Transport</keyword>
<evidence type="ECO:0000256" key="10">
    <source>
        <dbReference type="ARBA" id="ARBA00022989"/>
    </source>
</evidence>
<comment type="similarity">
    <text evidence="3">Belongs to the SWEET sugar transporter family.</text>
</comment>
<evidence type="ECO:0000256" key="11">
    <source>
        <dbReference type="ARBA" id="ARBA00023034"/>
    </source>
</evidence>
<keyword evidence="15" id="KW-1185">Reference proteome</keyword>
<reference evidence="14" key="2">
    <citation type="journal article" date="2023" name="Science">
        <title>Genomic signatures of disease resistance in endangered staghorn corals.</title>
        <authorList>
            <person name="Vollmer S.V."/>
            <person name="Selwyn J.D."/>
            <person name="Despard B.A."/>
            <person name="Roesel C.L."/>
        </authorList>
    </citation>
    <scope>NUCLEOTIDE SEQUENCE</scope>
    <source>
        <strain evidence="14">K2</strain>
    </source>
</reference>
<comment type="subcellular location">
    <subcellularLocation>
        <location evidence="1">Cell membrane</location>
        <topology evidence="1">Multi-pass membrane protein</topology>
    </subcellularLocation>
    <subcellularLocation>
        <location evidence="2">Golgi apparatus membrane</location>
        <topology evidence="2">Multi-pass membrane protein</topology>
    </subcellularLocation>
</comment>
<evidence type="ECO:0000256" key="8">
    <source>
        <dbReference type="ARBA" id="ARBA00022692"/>
    </source>
</evidence>
<dbReference type="PANTHER" id="PTHR10791">
    <property type="entry name" value="RAG1-ACTIVATING PROTEIN 1"/>
    <property type="match status" value="1"/>
</dbReference>
<organism evidence="14 15">
    <name type="scientific">Acropora cervicornis</name>
    <name type="common">Staghorn coral</name>
    <dbReference type="NCBI Taxonomy" id="6130"/>
    <lineage>
        <taxon>Eukaryota</taxon>
        <taxon>Metazoa</taxon>
        <taxon>Cnidaria</taxon>
        <taxon>Anthozoa</taxon>
        <taxon>Hexacorallia</taxon>
        <taxon>Scleractinia</taxon>
        <taxon>Astrocoeniina</taxon>
        <taxon>Acroporidae</taxon>
        <taxon>Acropora</taxon>
    </lineage>
</organism>
<evidence type="ECO:0000256" key="3">
    <source>
        <dbReference type="ARBA" id="ARBA00007809"/>
    </source>
</evidence>